<keyword evidence="4" id="KW-0732">Signal</keyword>
<dbReference type="Proteomes" id="UP001326715">
    <property type="component" value="Chromosome"/>
</dbReference>
<feature type="domain" description="Outer membrane protein beta-barrel" evidence="5">
    <location>
        <begin position="381"/>
        <end position="769"/>
    </location>
</feature>
<protein>
    <submittedName>
        <fullName evidence="6">Outer membrane receptor proteins, mostly Fe transport</fullName>
    </submittedName>
    <submittedName>
        <fullName evidence="7">TonB-dependent receptor</fullName>
    </submittedName>
</protein>
<keyword evidence="6" id="KW-0675">Receptor</keyword>
<evidence type="ECO:0000256" key="3">
    <source>
        <dbReference type="ARBA" id="ARBA00023237"/>
    </source>
</evidence>
<evidence type="ECO:0000313" key="6">
    <source>
        <dbReference type="EMBL" id="SFW66679.1"/>
    </source>
</evidence>
<sequence>MNYKLLSFFINLVTIFIIHPATAQQAQISGTVIDEKGQPLPFSAVALFSASDETKIVSNTLSDTEGKYQFTQLPEGHYYIKVSALGYTPTRSPLIILDPGAKYAAIPLVMNSTPTNLNVVEIAGKKATIENKGDRFVVNTEKSALAAGNAIDLLKSTPFVSLSASNEIRLQGKKTMFLVDGKPLPASSMQEILQMIPAGNISSIELITNPSSKYDAAYGAVINIITRKKELEGTTGNLRADAAQGKYGNYNFNGRLTYKKKSITLFSMAGYNKSDQQSFNGSDRILDNSEKPDLLQEDITRTFHQHFYNLQTGGEWTINNNQTLGVLTTGRIIRSKGDFISDNRFSKENSPVDSALYTRSPFENKGSIFNYNINYHLLADSGKNDLTVLATFTPYKSDFKQTFYSELNDGRTPPVYKNTNHTDIQIYIAQVDYIHKFSHHWLLDAGLKYQNTNSRNSILYEDNRNGGFAVVPEYSSDNHLKESIAAGYAILSKNWSSTKLQMGLRAENTDASYVGYFNQHAIKLFPSLSYEYKISDQYSLTLSYKKTINRAPYNELVPYTIFVNQNTVFRGNPSLQPQYDNILTLSTRLHQLSIAFIYTLSKNMFGQFPIAQDFNTKTTWFALQNLNDAQDFHIDLFYPLQITRWWSAQNSGSIFGYSKASGFVMDKSFTLSSNWVNLKTDQTFDISKRLKLEIIGYYNSKMTSELTSLGSYGNIDASLLINVLNGQLRIGGNDILKRNVYWSGQDFGVYRSSKDRYMDSRRLSIGYTYNFGRTKIATPGRKLGNNDALQRIQ</sequence>
<keyword evidence="3" id="KW-0998">Cell outer membrane</keyword>
<reference evidence="7 9" key="2">
    <citation type="submission" date="2023-11" db="EMBL/GenBank/DDBJ databases">
        <title>MicrobeMod: A computational toolkit for identifying prokaryotic methylation and restriction-modification with nanopore sequencing.</title>
        <authorList>
            <person name="Crits-Christoph A."/>
            <person name="Kang S.C."/>
            <person name="Lee H."/>
            <person name="Ostrov N."/>
        </authorList>
    </citation>
    <scope>NUCLEOTIDE SEQUENCE [LARGE SCALE GENOMIC DNA]</scope>
    <source>
        <strain evidence="7 9">ATCC 23090</strain>
    </source>
</reference>
<dbReference type="EMBL" id="FPIZ01000010">
    <property type="protein sequence ID" value="SFW66679.1"/>
    <property type="molecule type" value="Genomic_DNA"/>
</dbReference>
<reference evidence="6 8" key="1">
    <citation type="submission" date="2016-11" db="EMBL/GenBank/DDBJ databases">
        <authorList>
            <person name="Jaros S."/>
            <person name="Januszkiewicz K."/>
            <person name="Wedrychowicz H."/>
        </authorList>
    </citation>
    <scope>NUCLEOTIDE SEQUENCE [LARGE SCALE GENOMIC DNA]</scope>
    <source>
        <strain evidence="6 8">DSM 784</strain>
    </source>
</reference>
<dbReference type="Gene3D" id="2.40.170.20">
    <property type="entry name" value="TonB-dependent receptor, beta-barrel domain"/>
    <property type="match status" value="1"/>
</dbReference>
<dbReference type="EMBL" id="CP140154">
    <property type="protein sequence ID" value="WQG90081.1"/>
    <property type="molecule type" value="Genomic_DNA"/>
</dbReference>
<evidence type="ECO:0000313" key="8">
    <source>
        <dbReference type="Proteomes" id="UP000183788"/>
    </source>
</evidence>
<dbReference type="RefSeq" id="WP_072362372.1">
    <property type="nucleotide sequence ID" value="NZ_CP139972.1"/>
</dbReference>
<dbReference type="InterPro" id="IPR036942">
    <property type="entry name" value="Beta-barrel_TonB_sf"/>
</dbReference>
<accession>A0A1K1R3F2</accession>
<keyword evidence="9" id="KW-1185">Reference proteome</keyword>
<dbReference type="Pfam" id="PF13620">
    <property type="entry name" value="CarboxypepD_reg"/>
    <property type="match status" value="1"/>
</dbReference>
<dbReference type="GO" id="GO:0009279">
    <property type="term" value="C:cell outer membrane"/>
    <property type="evidence" value="ECO:0007669"/>
    <property type="project" value="UniProtKB-SubCell"/>
</dbReference>
<name>A0A1K1R3F2_9BACT</name>
<dbReference type="Pfam" id="PF14905">
    <property type="entry name" value="OMP_b-brl_3"/>
    <property type="match status" value="1"/>
</dbReference>
<dbReference type="Gene3D" id="2.170.130.10">
    <property type="entry name" value="TonB-dependent receptor, plug domain"/>
    <property type="match status" value="1"/>
</dbReference>
<dbReference type="PANTHER" id="PTHR40980">
    <property type="entry name" value="PLUG DOMAIN-CONTAINING PROTEIN"/>
    <property type="match status" value="1"/>
</dbReference>
<dbReference type="Proteomes" id="UP000183788">
    <property type="component" value="Unassembled WGS sequence"/>
</dbReference>
<proteinExistence type="predicted"/>
<dbReference type="Gene3D" id="2.60.40.1120">
    <property type="entry name" value="Carboxypeptidase-like, regulatory domain"/>
    <property type="match status" value="1"/>
</dbReference>
<gene>
    <name evidence="6" type="ORF">SAMN05661012_03348</name>
    <name evidence="7" type="ORF">SR876_01120</name>
</gene>
<evidence type="ECO:0000313" key="7">
    <source>
        <dbReference type="EMBL" id="WQG90081.1"/>
    </source>
</evidence>
<evidence type="ECO:0000256" key="4">
    <source>
        <dbReference type="SAM" id="SignalP"/>
    </source>
</evidence>
<evidence type="ECO:0000313" key="9">
    <source>
        <dbReference type="Proteomes" id="UP001326715"/>
    </source>
</evidence>
<feature type="signal peptide" evidence="4">
    <location>
        <begin position="1"/>
        <end position="23"/>
    </location>
</feature>
<organism evidence="6 8">
    <name type="scientific">Chitinophaga sancti</name>
    <dbReference type="NCBI Taxonomy" id="1004"/>
    <lineage>
        <taxon>Bacteria</taxon>
        <taxon>Pseudomonadati</taxon>
        <taxon>Bacteroidota</taxon>
        <taxon>Chitinophagia</taxon>
        <taxon>Chitinophagales</taxon>
        <taxon>Chitinophagaceae</taxon>
        <taxon>Chitinophaga</taxon>
    </lineage>
</organism>
<dbReference type="InterPro" id="IPR037066">
    <property type="entry name" value="Plug_dom_sf"/>
</dbReference>
<evidence type="ECO:0000256" key="2">
    <source>
        <dbReference type="ARBA" id="ARBA00023136"/>
    </source>
</evidence>
<keyword evidence="2" id="KW-0472">Membrane</keyword>
<dbReference type="SUPFAM" id="SSF56935">
    <property type="entry name" value="Porins"/>
    <property type="match status" value="1"/>
</dbReference>
<dbReference type="AlphaFoldDB" id="A0A1K1R3F2"/>
<dbReference type="SUPFAM" id="SSF49464">
    <property type="entry name" value="Carboxypeptidase regulatory domain-like"/>
    <property type="match status" value="1"/>
</dbReference>
<evidence type="ECO:0000256" key="1">
    <source>
        <dbReference type="ARBA" id="ARBA00004442"/>
    </source>
</evidence>
<evidence type="ECO:0000259" key="5">
    <source>
        <dbReference type="Pfam" id="PF14905"/>
    </source>
</evidence>
<dbReference type="InterPro" id="IPR041700">
    <property type="entry name" value="OMP_b-brl_3"/>
</dbReference>
<feature type="chain" id="PRO_5012091763" evidence="4">
    <location>
        <begin position="24"/>
        <end position="793"/>
    </location>
</feature>
<dbReference type="InterPro" id="IPR008969">
    <property type="entry name" value="CarboxyPept-like_regulatory"/>
</dbReference>
<dbReference type="STRING" id="1004.SAMN05661012_03348"/>
<comment type="subcellular location">
    <subcellularLocation>
        <location evidence="1">Cell outer membrane</location>
    </subcellularLocation>
</comment>
<dbReference type="PANTHER" id="PTHR40980:SF4">
    <property type="entry name" value="TONB-DEPENDENT RECEPTOR-LIKE BETA-BARREL DOMAIN-CONTAINING PROTEIN"/>
    <property type="match status" value="1"/>
</dbReference>
<dbReference type="OrthoDB" id="719274at2"/>